<gene>
    <name evidence="7" type="ORF">ACERZ8_12865</name>
</gene>
<dbReference type="RefSeq" id="WP_407592575.1">
    <property type="nucleotide sequence ID" value="NZ_JBHDIY010000002.1"/>
</dbReference>
<dbReference type="PANTHER" id="PTHR10578">
    <property type="entry name" value="S -2-HYDROXY-ACID OXIDASE-RELATED"/>
    <property type="match status" value="1"/>
</dbReference>
<dbReference type="Proteomes" id="UP001627408">
    <property type="component" value="Unassembled WGS sequence"/>
</dbReference>
<evidence type="ECO:0000313" key="8">
    <source>
        <dbReference type="Proteomes" id="UP001627408"/>
    </source>
</evidence>
<evidence type="ECO:0000256" key="3">
    <source>
        <dbReference type="ARBA" id="ARBA00022643"/>
    </source>
</evidence>
<dbReference type="CDD" id="cd02809">
    <property type="entry name" value="alpha_hydroxyacid_oxid_FMN"/>
    <property type="match status" value="1"/>
</dbReference>
<dbReference type="Pfam" id="PF01070">
    <property type="entry name" value="FMN_dh"/>
    <property type="match status" value="1"/>
</dbReference>
<evidence type="ECO:0000313" key="7">
    <source>
        <dbReference type="EMBL" id="MFL4470730.1"/>
    </source>
</evidence>
<evidence type="ECO:0000256" key="1">
    <source>
        <dbReference type="ARBA" id="ARBA00001917"/>
    </source>
</evidence>
<accession>A0ABW8UUA7</accession>
<evidence type="ECO:0000256" key="4">
    <source>
        <dbReference type="ARBA" id="ARBA00023002"/>
    </source>
</evidence>
<dbReference type="PANTHER" id="PTHR10578:SF107">
    <property type="entry name" value="2-HYDROXYACID OXIDASE 1"/>
    <property type="match status" value="1"/>
</dbReference>
<comment type="cofactor">
    <cofactor evidence="1">
        <name>FMN</name>
        <dbReference type="ChEBI" id="CHEBI:58210"/>
    </cofactor>
</comment>
<dbReference type="EMBL" id="JBHDIY010000002">
    <property type="protein sequence ID" value="MFL4470730.1"/>
    <property type="molecule type" value="Genomic_DNA"/>
</dbReference>
<dbReference type="InterPro" id="IPR000262">
    <property type="entry name" value="FMN-dep_DH"/>
</dbReference>
<evidence type="ECO:0000256" key="2">
    <source>
        <dbReference type="ARBA" id="ARBA00022630"/>
    </source>
</evidence>
<dbReference type="InterPro" id="IPR037396">
    <property type="entry name" value="FMN_HAD"/>
</dbReference>
<dbReference type="GO" id="GO:0016491">
    <property type="term" value="F:oxidoreductase activity"/>
    <property type="evidence" value="ECO:0007669"/>
    <property type="project" value="UniProtKB-KW"/>
</dbReference>
<dbReference type="EC" id="1.-.-.-" evidence="7"/>
<protein>
    <submittedName>
        <fullName evidence="7">Alpha-hydroxy acid oxidase</fullName>
        <ecNumber evidence="7">1.-.-.-</ecNumber>
    </submittedName>
</protein>
<dbReference type="SUPFAM" id="SSF51395">
    <property type="entry name" value="FMN-linked oxidoreductases"/>
    <property type="match status" value="1"/>
</dbReference>
<dbReference type="InterPro" id="IPR012133">
    <property type="entry name" value="Alpha-hydoxy_acid_DH_FMN"/>
</dbReference>
<proteinExistence type="inferred from homology"/>
<dbReference type="Gene3D" id="3.20.20.70">
    <property type="entry name" value="Aldolase class I"/>
    <property type="match status" value="1"/>
</dbReference>
<organism evidence="7 8">
    <name type="scientific">Tateyamaria armeniaca</name>
    <dbReference type="NCBI Taxonomy" id="2518930"/>
    <lineage>
        <taxon>Bacteria</taxon>
        <taxon>Pseudomonadati</taxon>
        <taxon>Pseudomonadota</taxon>
        <taxon>Alphaproteobacteria</taxon>
        <taxon>Rhodobacterales</taxon>
        <taxon>Roseobacteraceae</taxon>
        <taxon>Tateyamaria</taxon>
    </lineage>
</organism>
<keyword evidence="3" id="KW-0288">FMN</keyword>
<name>A0ABW8UUA7_9RHOB</name>
<dbReference type="InterPro" id="IPR013785">
    <property type="entry name" value="Aldolase_TIM"/>
</dbReference>
<comment type="caution">
    <text evidence="7">The sequence shown here is derived from an EMBL/GenBank/DDBJ whole genome shotgun (WGS) entry which is preliminary data.</text>
</comment>
<reference evidence="7 8" key="1">
    <citation type="submission" date="2024-08" db="EMBL/GenBank/DDBJ databases">
        <title>Tateyamaria sp. nov., isolated from marine algae.</title>
        <authorList>
            <person name="Choi B.J."/>
            <person name="Kim J.M."/>
            <person name="Lee J.K."/>
            <person name="Choi D.G."/>
            <person name="Bayburt H."/>
            <person name="Baek J.H."/>
            <person name="Han D.M."/>
            <person name="Jeon C.O."/>
        </authorList>
    </citation>
    <scope>NUCLEOTIDE SEQUENCE [LARGE SCALE GENOMIC DNA]</scope>
    <source>
        <strain evidence="7 8">KMU-156</strain>
    </source>
</reference>
<dbReference type="PROSITE" id="PS51349">
    <property type="entry name" value="FMN_HYDROXY_ACID_DH_2"/>
    <property type="match status" value="1"/>
</dbReference>
<feature type="domain" description="FMN hydroxy acid dehydrogenase" evidence="6">
    <location>
        <begin position="2"/>
        <end position="379"/>
    </location>
</feature>
<keyword evidence="4 7" id="KW-0560">Oxidoreductase</keyword>
<sequence length="379" mass="41672">MDLNTRFPAISDLREYAQKRIPKFVWEYLDSGTGSEATRNRNRMALDRIGLMPSVLHGEFEPDLTIELLGDTLPLPFGIAPVGMSGLMWPDAERLLARAAAKLDIPYTISTVATQSPEDVSGDLGAHGWFQMYPPRDEAIRHDMLARARKAGFKTLVLTVDVPVASRRERQTRSGLTNPPRLTPRLLAQVAMRPAWALGMAQRGMPHMRMLDAYTNAATNNLPVTAHVGYLLRTSPDWDYVKWLRDAWDGPFVVKGILRCEDATRLEKLGADAIWVSNHAGRQFDAAPASIEVLPDIRAATTLPIIFDSGIEGGLDILRALASGADFVMLGRAWHYALGALGAEGPAHLAHILKADLISNMGQLGARSLRDLPEPFDLA</sequence>
<keyword evidence="8" id="KW-1185">Reference proteome</keyword>
<keyword evidence="2" id="KW-0285">Flavoprotein</keyword>
<dbReference type="PIRSF" id="PIRSF000138">
    <property type="entry name" value="Al-hdrx_acd_dh"/>
    <property type="match status" value="1"/>
</dbReference>
<comment type="similarity">
    <text evidence="5">Belongs to the FMN-dependent alpha-hydroxy acid dehydrogenase family.</text>
</comment>
<evidence type="ECO:0000256" key="5">
    <source>
        <dbReference type="ARBA" id="ARBA00024042"/>
    </source>
</evidence>
<evidence type="ECO:0000259" key="6">
    <source>
        <dbReference type="PROSITE" id="PS51349"/>
    </source>
</evidence>